<evidence type="ECO:0000313" key="12">
    <source>
        <dbReference type="Proteomes" id="UP000548423"/>
    </source>
</evidence>
<evidence type="ECO:0000256" key="8">
    <source>
        <dbReference type="ARBA" id="ARBA00023014"/>
    </source>
</evidence>
<accession>A0A852T7J0</accession>
<keyword evidence="9" id="KW-0812">Transmembrane</keyword>
<evidence type="ECO:0000259" key="10">
    <source>
        <dbReference type="PROSITE" id="PS51669"/>
    </source>
</evidence>
<evidence type="ECO:0000256" key="7">
    <source>
        <dbReference type="ARBA" id="ARBA00023004"/>
    </source>
</evidence>
<dbReference type="PROSITE" id="PS51318">
    <property type="entry name" value="TAT"/>
    <property type="match status" value="1"/>
</dbReference>
<dbReference type="EC" id="1.8.5.3" evidence="11"/>
<dbReference type="GO" id="GO:0009389">
    <property type="term" value="F:dimethyl sulfoxide reductase activity"/>
    <property type="evidence" value="ECO:0007669"/>
    <property type="project" value="InterPro"/>
</dbReference>
<comment type="cofactor">
    <cofactor evidence="1">
        <name>Mo-bis(molybdopterin guanine dinucleotide)</name>
        <dbReference type="ChEBI" id="CHEBI:60539"/>
    </cofactor>
</comment>
<dbReference type="GO" id="GO:0030288">
    <property type="term" value="C:outer membrane-bounded periplasmic space"/>
    <property type="evidence" value="ECO:0007669"/>
    <property type="project" value="TreeGrafter"/>
</dbReference>
<dbReference type="InterPro" id="IPR011888">
    <property type="entry name" value="Anaer_DMSO_reductase"/>
</dbReference>
<dbReference type="Pfam" id="PF01568">
    <property type="entry name" value="Molydop_binding"/>
    <property type="match status" value="1"/>
</dbReference>
<protein>
    <submittedName>
        <fullName evidence="11">Anaerobic dimethyl sulfoxide reductase subunit A</fullName>
        <ecNumber evidence="11">1.8.5.3</ecNumber>
    </submittedName>
</protein>
<dbReference type="InterPro" id="IPR006656">
    <property type="entry name" value="Mopterin_OxRdtase"/>
</dbReference>
<dbReference type="Gene3D" id="3.40.50.740">
    <property type="match status" value="1"/>
</dbReference>
<evidence type="ECO:0000256" key="2">
    <source>
        <dbReference type="ARBA" id="ARBA00010312"/>
    </source>
</evidence>
<reference evidence="12" key="1">
    <citation type="submission" date="2020-07" db="EMBL/GenBank/DDBJ databases">
        <authorList>
            <person name="Partida-Martinez L."/>
            <person name="Huntemann M."/>
            <person name="Clum A."/>
            <person name="Wang J."/>
            <person name="Palaniappan K."/>
            <person name="Ritter S."/>
            <person name="Chen I.-M."/>
            <person name="Stamatis D."/>
            <person name="Reddy T."/>
            <person name="O'Malley R."/>
            <person name="Daum C."/>
            <person name="Shapiro N."/>
            <person name="Ivanova N."/>
            <person name="Kyrpides N."/>
            <person name="Woyke T."/>
        </authorList>
    </citation>
    <scope>NUCLEOTIDE SEQUENCE [LARGE SCALE GENOMIC DNA]</scope>
    <source>
        <strain evidence="12">AT2.8</strain>
    </source>
</reference>
<dbReference type="GO" id="GO:0009055">
    <property type="term" value="F:electron transfer activity"/>
    <property type="evidence" value="ECO:0007669"/>
    <property type="project" value="TreeGrafter"/>
</dbReference>
<dbReference type="Pfam" id="PF04879">
    <property type="entry name" value="Molybdop_Fe4S4"/>
    <property type="match status" value="1"/>
</dbReference>
<dbReference type="Gene3D" id="3.40.228.10">
    <property type="entry name" value="Dimethylsulfoxide Reductase, domain 2"/>
    <property type="match status" value="1"/>
</dbReference>
<dbReference type="Gene3D" id="3.40.50.12440">
    <property type="match status" value="2"/>
</dbReference>
<dbReference type="PROSITE" id="PS00932">
    <property type="entry name" value="MOLYBDOPTERIN_PROK_3"/>
    <property type="match status" value="1"/>
</dbReference>
<comment type="caution">
    <text evidence="11">The sequence shown here is derived from an EMBL/GenBank/DDBJ whole genome shotgun (WGS) entry which is preliminary data.</text>
</comment>
<comment type="similarity">
    <text evidence="2">Belongs to the prokaryotic molybdopterin-containing oxidoreductase family.</text>
</comment>
<keyword evidence="9" id="KW-0472">Membrane</keyword>
<evidence type="ECO:0000256" key="6">
    <source>
        <dbReference type="ARBA" id="ARBA00023002"/>
    </source>
</evidence>
<keyword evidence="8" id="KW-0411">Iron-sulfur</keyword>
<dbReference type="PANTHER" id="PTHR43742:SF3">
    <property type="entry name" value="DIMETHYL SULFOXIDE REDUCTASE DMSA"/>
    <property type="match status" value="1"/>
</dbReference>
<reference evidence="12" key="2">
    <citation type="submission" date="2020-08" db="EMBL/GenBank/DDBJ databases">
        <title>The Agave Microbiome: Exploring the role of microbial communities in plant adaptations to desert environments.</title>
        <authorList>
            <person name="Partida-Martinez L.P."/>
        </authorList>
    </citation>
    <scope>NUCLEOTIDE SEQUENCE [LARGE SCALE GENOMIC DNA]</scope>
    <source>
        <strain evidence="12">AT2.8</strain>
    </source>
</reference>
<dbReference type="Proteomes" id="UP000548423">
    <property type="component" value="Unassembled WGS sequence"/>
</dbReference>
<dbReference type="GO" id="GO:0051539">
    <property type="term" value="F:4 iron, 4 sulfur cluster binding"/>
    <property type="evidence" value="ECO:0007669"/>
    <property type="project" value="InterPro"/>
</dbReference>
<evidence type="ECO:0000256" key="5">
    <source>
        <dbReference type="ARBA" id="ARBA00022729"/>
    </source>
</evidence>
<evidence type="ECO:0000256" key="9">
    <source>
        <dbReference type="SAM" id="Phobius"/>
    </source>
</evidence>
<evidence type="ECO:0000313" key="11">
    <source>
        <dbReference type="EMBL" id="NYE04613.1"/>
    </source>
</evidence>
<dbReference type="InterPro" id="IPR006657">
    <property type="entry name" value="MoPterin_dinucl-bd_dom"/>
</dbReference>
<keyword evidence="3" id="KW-0500">Molybdenum</keyword>
<dbReference type="GO" id="GO:0009061">
    <property type="term" value="P:anaerobic respiration"/>
    <property type="evidence" value="ECO:0007669"/>
    <property type="project" value="TreeGrafter"/>
</dbReference>
<dbReference type="PROSITE" id="PS51669">
    <property type="entry name" value="4FE4S_MOW_BIS_MGD"/>
    <property type="match status" value="1"/>
</dbReference>
<keyword evidence="4" id="KW-0479">Metal-binding</keyword>
<keyword evidence="9" id="KW-1133">Transmembrane helix</keyword>
<dbReference type="NCBIfam" id="TIGR02166">
    <property type="entry name" value="dmsA_ynfE"/>
    <property type="match status" value="1"/>
</dbReference>
<dbReference type="EMBL" id="JACCBX010000003">
    <property type="protein sequence ID" value="NYE04613.1"/>
    <property type="molecule type" value="Genomic_DNA"/>
</dbReference>
<keyword evidence="7" id="KW-0408">Iron</keyword>
<dbReference type="InterPro" id="IPR006963">
    <property type="entry name" value="Mopterin_OxRdtase_4Fe-4S_dom"/>
</dbReference>
<sequence>MSKDNPVRSLLANKMQRRTFLKWSGAIGVPVIAGGVGTKLLIDKQKEENVASASDWDKVVSTCSINNCGGRCVIKAYVKDGVVVRVATDTQESGDPSIPPLRACVRGRNYRNLLYHPDRLKYPMKRVGKRGEGKFERISWEEAINTIASEIKRIGDTYGPESRYVNYASGQSWGLHGGRNSARKVLALTGGYLNYRNDYSSGAGNVATPYTYGTNNSGSSFDSLLHSKYIILWGQNPSEMIFSTPYREYLMQAKKNGAKIILIDPRYTDTAITYADEWIPIKPTTDNAMMDAMGYVIVTEKLHDQTFLDKYCVGFDGDHMPDGIAKEESVKSYLLGEKDGVAKTPEWAEKICGVPAEKIREIARNYATIKPAALIQGWAAQRQAYGEQFMRGGAQLACITGNVGKLGGWAAGTGYWSRADIVYPFKVENPVKASIPCFLWTKVVEQGTEMTAADGLQGTDKLTTNIKMIFNMAGNMLVNQHADINKTTSLLEDESKVEFICVSDLFMTPSAKYADIVLPGTTFFERYDIGVPWCFGDYVVFGDKTIDPLYECRNEYDVFAEVAEKLGIKEQFTEGRSILDLVKESIKRTREELDPSFPTFEEFREKGVHHFKFDEPLVGFKAQIDDQENNPFETPSGKIELFSKALWDMKQHEEIPAIAKYIPSWEGPEDPLIEKYPLQLISWHYKRRCHSTYDNMPWLEEAAKQEMWLNPKDAEKRGIMDGDRVQVFNERGSLYIDVKVTTRITPGVAGIPQGAWYTPDKTGVDQRGSVNVLTSQRPTPLAKSNPQLTNLVEVKKA</sequence>
<dbReference type="Pfam" id="PF00384">
    <property type="entry name" value="Molybdopterin"/>
    <property type="match status" value="1"/>
</dbReference>
<keyword evidence="6 11" id="KW-0560">Oxidoreductase</keyword>
<dbReference type="InterPro" id="IPR006311">
    <property type="entry name" value="TAT_signal"/>
</dbReference>
<dbReference type="PROSITE" id="PS00490">
    <property type="entry name" value="MOLYBDOPTERIN_PROK_2"/>
    <property type="match status" value="1"/>
</dbReference>
<organism evidence="11 12">
    <name type="scientific">Neobacillus niacini</name>
    <dbReference type="NCBI Taxonomy" id="86668"/>
    <lineage>
        <taxon>Bacteria</taxon>
        <taxon>Bacillati</taxon>
        <taxon>Bacillota</taxon>
        <taxon>Bacilli</taxon>
        <taxon>Bacillales</taxon>
        <taxon>Bacillaceae</taxon>
        <taxon>Neobacillus</taxon>
    </lineage>
</organism>
<dbReference type="SUPFAM" id="SSF53706">
    <property type="entry name" value="Formate dehydrogenase/DMSO reductase, domains 1-3"/>
    <property type="match status" value="1"/>
</dbReference>
<keyword evidence="5" id="KW-0732">Signal</keyword>
<dbReference type="CDD" id="cd02770">
    <property type="entry name" value="MopB_DmsA-EC"/>
    <property type="match status" value="1"/>
</dbReference>
<dbReference type="GO" id="GO:0030151">
    <property type="term" value="F:molybdenum ion binding"/>
    <property type="evidence" value="ECO:0007669"/>
    <property type="project" value="InterPro"/>
</dbReference>
<dbReference type="GO" id="GO:0043546">
    <property type="term" value="F:molybdopterin cofactor binding"/>
    <property type="evidence" value="ECO:0007669"/>
    <property type="project" value="InterPro"/>
</dbReference>
<name>A0A852T7J0_9BACI</name>
<feature type="transmembrane region" description="Helical" evidence="9">
    <location>
        <begin position="20"/>
        <end position="42"/>
    </location>
</feature>
<gene>
    <name evidence="11" type="ORF">F4694_001362</name>
</gene>
<dbReference type="CDD" id="cd02794">
    <property type="entry name" value="MopB_CT_DmsA-EC"/>
    <property type="match status" value="1"/>
</dbReference>
<dbReference type="InterPro" id="IPR006655">
    <property type="entry name" value="Mopterin_OxRdtase_prok_CS"/>
</dbReference>
<dbReference type="SUPFAM" id="SSF50692">
    <property type="entry name" value="ADC-like"/>
    <property type="match status" value="1"/>
</dbReference>
<proteinExistence type="inferred from homology"/>
<evidence type="ECO:0000256" key="3">
    <source>
        <dbReference type="ARBA" id="ARBA00022505"/>
    </source>
</evidence>
<evidence type="ECO:0000256" key="4">
    <source>
        <dbReference type="ARBA" id="ARBA00022723"/>
    </source>
</evidence>
<feature type="domain" description="4Fe-4S Mo/W bis-MGD-type" evidence="10">
    <location>
        <begin position="56"/>
        <end position="118"/>
    </location>
</feature>
<dbReference type="AlphaFoldDB" id="A0A852T7J0"/>
<evidence type="ECO:0000256" key="1">
    <source>
        <dbReference type="ARBA" id="ARBA00001942"/>
    </source>
</evidence>
<dbReference type="InterPro" id="IPR009010">
    <property type="entry name" value="Asp_de-COase-like_dom_sf"/>
</dbReference>
<dbReference type="InterPro" id="IPR050612">
    <property type="entry name" value="Prok_Mopterin_Oxidored"/>
</dbReference>
<dbReference type="Gene3D" id="2.40.40.20">
    <property type="match status" value="1"/>
</dbReference>
<dbReference type="PANTHER" id="PTHR43742">
    <property type="entry name" value="TRIMETHYLAMINE-N-OXIDE REDUCTASE"/>
    <property type="match status" value="1"/>
</dbReference>